<comment type="caution">
    <text evidence="1">The sequence shown here is derived from an EMBL/GenBank/DDBJ whole genome shotgun (WGS) entry which is preliminary data.</text>
</comment>
<proteinExistence type="predicted"/>
<organism evidence="1 2">
    <name type="scientific">Dovyalis caffra</name>
    <dbReference type="NCBI Taxonomy" id="77055"/>
    <lineage>
        <taxon>Eukaryota</taxon>
        <taxon>Viridiplantae</taxon>
        <taxon>Streptophyta</taxon>
        <taxon>Embryophyta</taxon>
        <taxon>Tracheophyta</taxon>
        <taxon>Spermatophyta</taxon>
        <taxon>Magnoliopsida</taxon>
        <taxon>eudicotyledons</taxon>
        <taxon>Gunneridae</taxon>
        <taxon>Pentapetalae</taxon>
        <taxon>rosids</taxon>
        <taxon>fabids</taxon>
        <taxon>Malpighiales</taxon>
        <taxon>Salicaceae</taxon>
        <taxon>Flacourtieae</taxon>
        <taxon>Dovyalis</taxon>
    </lineage>
</organism>
<evidence type="ECO:0000313" key="1">
    <source>
        <dbReference type="EMBL" id="CAK7324278.1"/>
    </source>
</evidence>
<accession>A0AAV1QT95</accession>
<keyword evidence="2" id="KW-1185">Reference proteome</keyword>
<gene>
    <name evidence="1" type="ORF">DCAF_LOCUS1918</name>
</gene>
<reference evidence="1 2" key="1">
    <citation type="submission" date="2024-01" db="EMBL/GenBank/DDBJ databases">
        <authorList>
            <person name="Waweru B."/>
        </authorList>
    </citation>
    <scope>NUCLEOTIDE SEQUENCE [LARGE SCALE GENOMIC DNA]</scope>
</reference>
<evidence type="ECO:0000313" key="2">
    <source>
        <dbReference type="Proteomes" id="UP001314170"/>
    </source>
</evidence>
<dbReference type="Proteomes" id="UP001314170">
    <property type="component" value="Unassembled WGS sequence"/>
</dbReference>
<name>A0AAV1QT95_9ROSI</name>
<dbReference type="AlphaFoldDB" id="A0AAV1QT95"/>
<dbReference type="EMBL" id="CAWUPB010000246">
    <property type="protein sequence ID" value="CAK7324278.1"/>
    <property type="molecule type" value="Genomic_DNA"/>
</dbReference>
<sequence length="149" mass="15492">MGSARSRVARRAVGTSLGQAGNSPRALIKEGSAVAADMVIQIGTTIGVCSGGFGIGAVGFGWATISSYLGNPLASPELLIVFQWLIYSDGSGTGLAKVSEKKSENCDVNNGTMGGKGGKKGIESRIEGWRVRKGRRMVKKKSGFKGRGR</sequence>
<protein>
    <submittedName>
        <fullName evidence="1">Uncharacterized protein</fullName>
    </submittedName>
</protein>